<comment type="similarity">
    <text evidence="10 11">Belongs to the TonB-dependent receptor family.</text>
</comment>
<keyword evidence="8" id="KW-0675">Receptor</keyword>
<name>A0A517DT89_9FIRM</name>
<evidence type="ECO:0000256" key="4">
    <source>
        <dbReference type="ARBA" id="ARBA00022692"/>
    </source>
</evidence>
<dbReference type="InterPro" id="IPR012910">
    <property type="entry name" value="Plug_dom"/>
</dbReference>
<feature type="domain" description="TonB-dependent receptor-like beta-barrel" evidence="14">
    <location>
        <begin position="402"/>
        <end position="821"/>
    </location>
</feature>
<gene>
    <name evidence="16" type="primary">btuB_11</name>
    <name evidence="16" type="ORF">SPTER_18900</name>
</gene>
<protein>
    <submittedName>
        <fullName evidence="16">Vitamin B12 transporter BtuB</fullName>
    </submittedName>
</protein>
<proteinExistence type="inferred from homology"/>
<comment type="subcellular location">
    <subcellularLocation>
        <location evidence="1 10">Cell outer membrane</location>
        <topology evidence="1 10">Multi-pass membrane protein</topology>
    </subcellularLocation>
</comment>
<dbReference type="EMBL" id="CP036259">
    <property type="protein sequence ID" value="QDR80561.1"/>
    <property type="molecule type" value="Genomic_DNA"/>
</dbReference>
<feature type="signal peptide" evidence="13">
    <location>
        <begin position="1"/>
        <end position="28"/>
    </location>
</feature>
<dbReference type="GO" id="GO:0015344">
    <property type="term" value="F:siderophore uptake transmembrane transporter activity"/>
    <property type="evidence" value="ECO:0007669"/>
    <property type="project" value="TreeGrafter"/>
</dbReference>
<feature type="chain" id="PRO_5039267581" evidence="13">
    <location>
        <begin position="29"/>
        <end position="866"/>
    </location>
</feature>
<organism evidence="16 17">
    <name type="scientific">Sporomusa termitida</name>
    <dbReference type="NCBI Taxonomy" id="2377"/>
    <lineage>
        <taxon>Bacteria</taxon>
        <taxon>Bacillati</taxon>
        <taxon>Bacillota</taxon>
        <taxon>Negativicutes</taxon>
        <taxon>Selenomonadales</taxon>
        <taxon>Sporomusaceae</taxon>
        <taxon>Sporomusa</taxon>
    </lineage>
</organism>
<evidence type="ECO:0000256" key="1">
    <source>
        <dbReference type="ARBA" id="ARBA00004571"/>
    </source>
</evidence>
<feature type="domain" description="TonB-dependent receptor plug" evidence="15">
    <location>
        <begin position="105"/>
        <end position="207"/>
    </location>
</feature>
<evidence type="ECO:0000256" key="10">
    <source>
        <dbReference type="PROSITE-ProRule" id="PRU01360"/>
    </source>
</evidence>
<keyword evidence="4 10" id="KW-0812">Transmembrane</keyword>
<reference evidence="16 17" key="1">
    <citation type="submission" date="2019-02" db="EMBL/GenBank/DDBJ databases">
        <title>Closed genome of Sporomusa termitida DSM 4440.</title>
        <authorList>
            <person name="Poehlein A."/>
            <person name="Daniel R."/>
        </authorList>
    </citation>
    <scope>NUCLEOTIDE SEQUENCE [LARGE SCALE GENOMIC DNA]</scope>
    <source>
        <strain evidence="16 17">DSM 4440</strain>
    </source>
</reference>
<keyword evidence="7 10" id="KW-0472">Membrane</keyword>
<dbReference type="Pfam" id="PF00593">
    <property type="entry name" value="TonB_dep_Rec_b-barrel"/>
    <property type="match status" value="1"/>
</dbReference>
<evidence type="ECO:0000256" key="8">
    <source>
        <dbReference type="ARBA" id="ARBA00023170"/>
    </source>
</evidence>
<dbReference type="AlphaFoldDB" id="A0A517DT89"/>
<dbReference type="Gene3D" id="2.170.130.10">
    <property type="entry name" value="TonB-dependent receptor, plug domain"/>
    <property type="match status" value="1"/>
</dbReference>
<feature type="region of interest" description="Disordered" evidence="12">
    <location>
        <begin position="38"/>
        <end position="66"/>
    </location>
</feature>
<evidence type="ECO:0000259" key="14">
    <source>
        <dbReference type="Pfam" id="PF00593"/>
    </source>
</evidence>
<keyword evidence="3 10" id="KW-1134">Transmembrane beta strand</keyword>
<evidence type="ECO:0000256" key="2">
    <source>
        <dbReference type="ARBA" id="ARBA00022448"/>
    </source>
</evidence>
<evidence type="ECO:0000313" key="16">
    <source>
        <dbReference type="EMBL" id="QDR80561.1"/>
    </source>
</evidence>
<evidence type="ECO:0000256" key="3">
    <source>
        <dbReference type="ARBA" id="ARBA00022452"/>
    </source>
</evidence>
<dbReference type="InterPro" id="IPR036942">
    <property type="entry name" value="Beta-barrel_TonB_sf"/>
</dbReference>
<keyword evidence="2 10" id="KW-0813">Transport</keyword>
<dbReference type="GO" id="GO:0044718">
    <property type="term" value="P:siderophore transmembrane transport"/>
    <property type="evidence" value="ECO:0007669"/>
    <property type="project" value="TreeGrafter"/>
</dbReference>
<evidence type="ECO:0000313" key="17">
    <source>
        <dbReference type="Proteomes" id="UP000320776"/>
    </source>
</evidence>
<dbReference type="PANTHER" id="PTHR30069:SF29">
    <property type="entry name" value="HEMOGLOBIN AND HEMOGLOBIN-HAPTOGLOBIN-BINDING PROTEIN 1-RELATED"/>
    <property type="match status" value="1"/>
</dbReference>
<evidence type="ECO:0000256" key="11">
    <source>
        <dbReference type="RuleBase" id="RU003357"/>
    </source>
</evidence>
<dbReference type="SUPFAM" id="SSF56935">
    <property type="entry name" value="Porins"/>
    <property type="match status" value="1"/>
</dbReference>
<keyword evidence="17" id="KW-1185">Reference proteome</keyword>
<keyword evidence="9 10" id="KW-0998">Cell outer membrane</keyword>
<dbReference type="InterPro" id="IPR039426">
    <property type="entry name" value="TonB-dep_rcpt-like"/>
</dbReference>
<evidence type="ECO:0000256" key="12">
    <source>
        <dbReference type="SAM" id="MobiDB-lite"/>
    </source>
</evidence>
<evidence type="ECO:0000259" key="15">
    <source>
        <dbReference type="Pfam" id="PF07715"/>
    </source>
</evidence>
<evidence type="ECO:0000256" key="9">
    <source>
        <dbReference type="ARBA" id="ARBA00023237"/>
    </source>
</evidence>
<dbReference type="Proteomes" id="UP000320776">
    <property type="component" value="Chromosome"/>
</dbReference>
<dbReference type="InterPro" id="IPR037066">
    <property type="entry name" value="Plug_dom_sf"/>
</dbReference>
<dbReference type="Gene3D" id="2.40.170.20">
    <property type="entry name" value="TonB-dependent receptor, beta-barrel domain"/>
    <property type="match status" value="1"/>
</dbReference>
<evidence type="ECO:0000256" key="13">
    <source>
        <dbReference type="SAM" id="SignalP"/>
    </source>
</evidence>
<sequence>MKQRRLKKKVLAVSIACALALSTTPTFYSFVYAAGSEQSQETNETATAPDGKQAQETGEVAPATDSERLREINEEANRDKPWQKEYALEAVTVEAPRPDWESKLSPGTVTVIEPDKYKGEQKTLPELLKDVPGVHIREVMGKGQYTTVSVRGSTAAQVGVFVDGVLVNLGGDAAVDLSTIPVKNVARIEVYRGYVPARFGGTYMGGVINVVTKKPEKANVSASFGQRSYGGYSGSLELDMPLGKGSLLVGINRDQSDGNFKYTNFEAQKLAAGAQAQYDRSMAQFEESIQPVYEMYAPIFGWTSIQDMLNDPDMGPMFAKFPAHNYWEVFESQPTQDATRVRQNNDYKNTDVLIKWQDDHWLIKGSWKNIDRGLPDAVKSIWQDLPSHFIAPPDPLVDQTENDYVRRMKDAYQINQGRRQNQTDKALQVGRRDNAGNMEWGWRLDYQDEDKDYHSDIRRIQELVNPGNGHFIGPLREWSSYNSGRFGGALDGSYKAGSNHLLEFMANYSHETLRIDGNGMDNINYAAHYRYRYKYEQDMFNIQLQDTITLNKAGDFWFTPSVRYNYSQVTGYSRYANPEHPWTHSQDEQSNGKATWQAALKKQLDDHWTLRSTFGTYYRLLNLYEIAGDGAGILPKPDSDRTDAMFPLPEEGTQWDFSVLYQGNMLNAKSNFALTYFGRDSDNMLQLRRDGYDYWCYSNAAKGKANGVELQSSLKWDKWDLDLSATYLNTKAQTKYGNRPDSPDSYWQDIVQPYTPDWEGSLRLTYRPDTRTALFAEVKYVDEMYVRESVSKWQTALTTVGLGVKHKLNKDLQFTVGVNDLFNKGPEIEERAIITNPTNPDYPVQITQAAYPMQGRTYYATMQYNF</sequence>
<dbReference type="InterPro" id="IPR000531">
    <property type="entry name" value="Beta-barrel_TonB"/>
</dbReference>
<accession>A0A517DT89</accession>
<dbReference type="PANTHER" id="PTHR30069">
    <property type="entry name" value="TONB-DEPENDENT OUTER MEMBRANE RECEPTOR"/>
    <property type="match status" value="1"/>
</dbReference>
<dbReference type="GO" id="GO:0009279">
    <property type="term" value="C:cell outer membrane"/>
    <property type="evidence" value="ECO:0007669"/>
    <property type="project" value="UniProtKB-SubCell"/>
</dbReference>
<dbReference type="PROSITE" id="PS52016">
    <property type="entry name" value="TONB_DEPENDENT_REC_3"/>
    <property type="match status" value="1"/>
</dbReference>
<keyword evidence="5 13" id="KW-0732">Signal</keyword>
<evidence type="ECO:0000256" key="6">
    <source>
        <dbReference type="ARBA" id="ARBA00023077"/>
    </source>
</evidence>
<keyword evidence="6 11" id="KW-0798">TonB box</keyword>
<dbReference type="Pfam" id="PF07715">
    <property type="entry name" value="Plug"/>
    <property type="match status" value="1"/>
</dbReference>
<dbReference type="KEGG" id="sted:SPTER_18900"/>
<evidence type="ECO:0000256" key="5">
    <source>
        <dbReference type="ARBA" id="ARBA00022729"/>
    </source>
</evidence>
<evidence type="ECO:0000256" key="7">
    <source>
        <dbReference type="ARBA" id="ARBA00023136"/>
    </source>
</evidence>